<dbReference type="HAMAP" id="MF_00337">
    <property type="entry name" value="Exonuc_7_S"/>
    <property type="match status" value="1"/>
</dbReference>
<comment type="catalytic activity">
    <reaction evidence="6">
        <text>Exonucleolytic cleavage in either 5'- to 3'- or 3'- to 5'-direction to yield nucleoside 5'-phosphates.</text>
        <dbReference type="EC" id="3.1.11.6"/>
    </reaction>
</comment>
<dbReference type="RefSeq" id="WP_269058957.1">
    <property type="nucleotide sequence ID" value="NZ_BOSM01000002.1"/>
</dbReference>
<name>A0ABQ4MPZ4_9BACL</name>
<comment type="subunit">
    <text evidence="6">Heterooligomer composed of large and small subunits.</text>
</comment>
<proteinExistence type="inferred from homology"/>
<dbReference type="InterPro" id="IPR037004">
    <property type="entry name" value="Exonuc_VII_ssu_sf"/>
</dbReference>
<organism evidence="7 8">
    <name type="scientific">Paenibacillus woosongensis</name>
    <dbReference type="NCBI Taxonomy" id="307580"/>
    <lineage>
        <taxon>Bacteria</taxon>
        <taxon>Bacillati</taxon>
        <taxon>Bacillota</taxon>
        <taxon>Bacilli</taxon>
        <taxon>Bacillales</taxon>
        <taxon>Paenibacillaceae</taxon>
        <taxon>Paenibacillus</taxon>
    </lineage>
</organism>
<gene>
    <name evidence="6 7" type="primary">xseB</name>
    <name evidence="7" type="ORF">J15TS10_18970</name>
</gene>
<keyword evidence="2 6" id="KW-0963">Cytoplasm</keyword>
<dbReference type="NCBIfam" id="TIGR01280">
    <property type="entry name" value="xseB"/>
    <property type="match status" value="1"/>
</dbReference>
<keyword evidence="3 6" id="KW-0540">Nuclease</keyword>
<protein>
    <recommendedName>
        <fullName evidence="6">Exodeoxyribonuclease 7 small subunit</fullName>
        <ecNumber evidence="6">3.1.11.6</ecNumber>
    </recommendedName>
    <alternativeName>
        <fullName evidence="6">Exodeoxyribonuclease VII small subunit</fullName>
        <shortName evidence="6">Exonuclease VII small subunit</shortName>
    </alternativeName>
</protein>
<comment type="subcellular location">
    <subcellularLocation>
        <location evidence="6">Cytoplasm</location>
    </subcellularLocation>
</comment>
<comment type="similarity">
    <text evidence="1 6">Belongs to the XseB family.</text>
</comment>
<accession>A0ABQ4MPZ4</accession>
<evidence type="ECO:0000313" key="7">
    <source>
        <dbReference type="EMBL" id="GIP58083.1"/>
    </source>
</evidence>
<evidence type="ECO:0000256" key="2">
    <source>
        <dbReference type="ARBA" id="ARBA00022490"/>
    </source>
</evidence>
<dbReference type="Pfam" id="PF02609">
    <property type="entry name" value="Exonuc_VII_S"/>
    <property type="match status" value="1"/>
</dbReference>
<dbReference type="InterPro" id="IPR003761">
    <property type="entry name" value="Exonuc_VII_S"/>
</dbReference>
<evidence type="ECO:0000256" key="6">
    <source>
        <dbReference type="HAMAP-Rule" id="MF_00337"/>
    </source>
</evidence>
<dbReference type="EC" id="3.1.11.6" evidence="6"/>
<sequence length="94" mass="10662">METEKQNLKELKEQDYSFEEAMNELEDIVSQLEHGDVPLEKAIDLFQKGMQLSQLCGSKLSQVERKIEMIMEADGQVVKKPFDPLTEESGDSVG</sequence>
<dbReference type="SUPFAM" id="SSF116842">
    <property type="entry name" value="XseB-like"/>
    <property type="match status" value="1"/>
</dbReference>
<comment type="caution">
    <text evidence="7">The sequence shown here is derived from an EMBL/GenBank/DDBJ whole genome shotgun (WGS) entry which is preliminary data.</text>
</comment>
<reference evidence="7 8" key="1">
    <citation type="submission" date="2021-03" db="EMBL/GenBank/DDBJ databases">
        <title>Antimicrobial resistance genes in bacteria isolated from Japanese honey, and their potential for conferring macrolide and lincosamide resistance in the American foulbrood pathogen Paenibacillus larvae.</title>
        <authorList>
            <person name="Okamoto M."/>
            <person name="Kumagai M."/>
            <person name="Kanamori H."/>
            <person name="Takamatsu D."/>
        </authorList>
    </citation>
    <scope>NUCLEOTIDE SEQUENCE [LARGE SCALE GENOMIC DNA]</scope>
    <source>
        <strain evidence="7 8">J15TS10</strain>
    </source>
</reference>
<evidence type="ECO:0000256" key="3">
    <source>
        <dbReference type="ARBA" id="ARBA00022722"/>
    </source>
</evidence>
<dbReference type="PANTHER" id="PTHR34137:SF1">
    <property type="entry name" value="EXODEOXYRIBONUCLEASE 7 SMALL SUBUNIT"/>
    <property type="match status" value="1"/>
</dbReference>
<evidence type="ECO:0000256" key="4">
    <source>
        <dbReference type="ARBA" id="ARBA00022801"/>
    </source>
</evidence>
<dbReference type="Proteomes" id="UP000681290">
    <property type="component" value="Unassembled WGS sequence"/>
</dbReference>
<evidence type="ECO:0000313" key="8">
    <source>
        <dbReference type="Proteomes" id="UP000681290"/>
    </source>
</evidence>
<keyword evidence="5 6" id="KW-0269">Exonuclease</keyword>
<dbReference type="Gene3D" id="1.10.287.1040">
    <property type="entry name" value="Exonuclease VII, small subunit"/>
    <property type="match status" value="1"/>
</dbReference>
<keyword evidence="4 6" id="KW-0378">Hydrolase</keyword>
<dbReference type="EMBL" id="BOSM01000002">
    <property type="protein sequence ID" value="GIP58083.1"/>
    <property type="molecule type" value="Genomic_DNA"/>
</dbReference>
<evidence type="ECO:0000256" key="5">
    <source>
        <dbReference type="ARBA" id="ARBA00022839"/>
    </source>
</evidence>
<evidence type="ECO:0000256" key="1">
    <source>
        <dbReference type="ARBA" id="ARBA00009998"/>
    </source>
</evidence>
<comment type="function">
    <text evidence="6">Bidirectionally degrades single-stranded DNA into large acid-insoluble oligonucleotides, which are then degraded further into small acid-soluble oligonucleotides.</text>
</comment>
<keyword evidence="8" id="KW-1185">Reference proteome</keyword>
<dbReference type="PANTHER" id="PTHR34137">
    <property type="entry name" value="EXODEOXYRIBONUCLEASE 7 SMALL SUBUNIT"/>
    <property type="match status" value="1"/>
</dbReference>